<feature type="non-terminal residue" evidence="2">
    <location>
        <position position="1"/>
    </location>
</feature>
<evidence type="ECO:0000313" key="3">
    <source>
        <dbReference type="Proteomes" id="UP001189429"/>
    </source>
</evidence>
<feature type="region of interest" description="Disordered" evidence="1">
    <location>
        <begin position="204"/>
        <end position="224"/>
    </location>
</feature>
<organism evidence="2 3">
    <name type="scientific">Prorocentrum cordatum</name>
    <dbReference type="NCBI Taxonomy" id="2364126"/>
    <lineage>
        <taxon>Eukaryota</taxon>
        <taxon>Sar</taxon>
        <taxon>Alveolata</taxon>
        <taxon>Dinophyceae</taxon>
        <taxon>Prorocentrales</taxon>
        <taxon>Prorocentraceae</taxon>
        <taxon>Prorocentrum</taxon>
    </lineage>
</organism>
<evidence type="ECO:0000256" key="1">
    <source>
        <dbReference type="SAM" id="MobiDB-lite"/>
    </source>
</evidence>
<name>A0ABN9R0G0_9DINO</name>
<comment type="caution">
    <text evidence="2">The sequence shown here is derived from an EMBL/GenBank/DDBJ whole genome shotgun (WGS) entry which is preliminary data.</text>
</comment>
<proteinExistence type="predicted"/>
<accession>A0ABN9R0G0</accession>
<protein>
    <submittedName>
        <fullName evidence="2">Uncharacterized protein</fullName>
    </submittedName>
</protein>
<sequence>GALRKVATKLLVSLYQDMSIGVDGETMDLLEHAGSLIGQLGERVLIGADWSVKLEVLLAPSWVDQAGAMLLYSDMAICAPSEYDYFVVSWTLAHRVELAAPMDDLGRARSSWLDLAERHLVNGMEVELANVRHYPGWGKGAKIARTPLGELHLARQRKLNTSSAEARAGFLRCWRALRRQGKANTGSRGRRQVLHDQLAWQAETLEPPPAASGATAPLNTTKAQ</sequence>
<evidence type="ECO:0000313" key="2">
    <source>
        <dbReference type="EMBL" id="CAK0811156.1"/>
    </source>
</evidence>
<dbReference type="Proteomes" id="UP001189429">
    <property type="component" value="Unassembled WGS sequence"/>
</dbReference>
<dbReference type="EMBL" id="CAUYUJ010004837">
    <property type="protein sequence ID" value="CAK0811156.1"/>
    <property type="molecule type" value="Genomic_DNA"/>
</dbReference>
<reference evidence="2" key="1">
    <citation type="submission" date="2023-10" db="EMBL/GenBank/DDBJ databases">
        <authorList>
            <person name="Chen Y."/>
            <person name="Shah S."/>
            <person name="Dougan E. K."/>
            <person name="Thang M."/>
            <person name="Chan C."/>
        </authorList>
    </citation>
    <scope>NUCLEOTIDE SEQUENCE [LARGE SCALE GENOMIC DNA]</scope>
</reference>
<gene>
    <name evidence="2" type="ORF">PCOR1329_LOCUS15877</name>
</gene>
<keyword evidence="3" id="KW-1185">Reference proteome</keyword>